<evidence type="ECO:0000313" key="2">
    <source>
        <dbReference type="EMBL" id="KNC84602.1"/>
    </source>
</evidence>
<evidence type="ECO:0000313" key="3">
    <source>
        <dbReference type="Proteomes" id="UP000054560"/>
    </source>
</evidence>
<proteinExistence type="predicted"/>
<accession>A0A0L0G6I4</accession>
<dbReference type="GeneID" id="25903674"/>
<reference evidence="2 3" key="1">
    <citation type="submission" date="2011-02" db="EMBL/GenBank/DDBJ databases">
        <title>The Genome Sequence of Sphaeroforma arctica JP610.</title>
        <authorList>
            <consortium name="The Broad Institute Genome Sequencing Platform"/>
            <person name="Russ C."/>
            <person name="Cuomo C."/>
            <person name="Young S.K."/>
            <person name="Zeng Q."/>
            <person name="Gargeya S."/>
            <person name="Alvarado L."/>
            <person name="Berlin A."/>
            <person name="Chapman S.B."/>
            <person name="Chen Z."/>
            <person name="Freedman E."/>
            <person name="Gellesch M."/>
            <person name="Goldberg J."/>
            <person name="Griggs A."/>
            <person name="Gujja S."/>
            <person name="Heilman E."/>
            <person name="Heiman D."/>
            <person name="Howarth C."/>
            <person name="Mehta T."/>
            <person name="Neiman D."/>
            <person name="Pearson M."/>
            <person name="Roberts A."/>
            <person name="Saif S."/>
            <person name="Shea T."/>
            <person name="Shenoy N."/>
            <person name="Sisk P."/>
            <person name="Stolte C."/>
            <person name="Sykes S."/>
            <person name="White J."/>
            <person name="Yandava C."/>
            <person name="Burger G."/>
            <person name="Gray M.W."/>
            <person name="Holland P.W.H."/>
            <person name="King N."/>
            <person name="Lang F.B.F."/>
            <person name="Roger A.J."/>
            <person name="Ruiz-Trillo I."/>
            <person name="Haas B."/>
            <person name="Nusbaum C."/>
            <person name="Birren B."/>
        </authorList>
    </citation>
    <scope>NUCLEOTIDE SEQUENCE [LARGE SCALE GENOMIC DNA]</scope>
    <source>
        <strain evidence="2 3">JP610</strain>
    </source>
</reference>
<organism evidence="2 3">
    <name type="scientific">Sphaeroforma arctica JP610</name>
    <dbReference type="NCBI Taxonomy" id="667725"/>
    <lineage>
        <taxon>Eukaryota</taxon>
        <taxon>Ichthyosporea</taxon>
        <taxon>Ichthyophonida</taxon>
        <taxon>Sphaeroforma</taxon>
    </lineage>
</organism>
<keyword evidence="3" id="KW-1185">Reference proteome</keyword>
<feature type="region of interest" description="Disordered" evidence="1">
    <location>
        <begin position="273"/>
        <end position="300"/>
    </location>
</feature>
<protein>
    <submittedName>
        <fullName evidence="2">Uncharacterized protein</fullName>
    </submittedName>
</protein>
<feature type="region of interest" description="Disordered" evidence="1">
    <location>
        <begin position="78"/>
        <end position="107"/>
    </location>
</feature>
<evidence type="ECO:0000256" key="1">
    <source>
        <dbReference type="SAM" id="MobiDB-lite"/>
    </source>
</evidence>
<feature type="region of interest" description="Disordered" evidence="1">
    <location>
        <begin position="314"/>
        <end position="350"/>
    </location>
</feature>
<dbReference type="Proteomes" id="UP000054560">
    <property type="component" value="Unassembled WGS sequence"/>
</dbReference>
<feature type="compositionally biased region" description="Polar residues" evidence="1">
    <location>
        <begin position="314"/>
        <end position="323"/>
    </location>
</feature>
<gene>
    <name evidence="2" type="ORF">SARC_03170</name>
</gene>
<dbReference type="AlphaFoldDB" id="A0A0L0G6I4"/>
<feature type="compositionally biased region" description="Polar residues" evidence="1">
    <location>
        <begin position="82"/>
        <end position="101"/>
    </location>
</feature>
<dbReference type="RefSeq" id="XP_014158504.1">
    <property type="nucleotide sequence ID" value="XM_014303029.1"/>
</dbReference>
<sequence length="431" mass="45955">MISQQNSLYFSIVRNDGECGGTTRPTATTAACRQIQGNVVLSSHTPTHSILSDHLDHANHDTDISELVHLYDRVKVSDTHHSSGSGNINDSYSTPQQSTRRSGGLKDADCGAVVSSNTQTHIPNTQLLICRDRLTSHTSIAPHSSSQAGSDSLSIRNSPYTDIDSPGGLGPLNSNMVGGVGAGLVGTFSNMNMHCPGQTNNRTNANTHTASHNSLVTCQSLPNTPVGPIHKPRGSLCAPGGSLGSEMSEQFALALGLALKHSATPKATLSAHGCRNMKNTAGPKDSAKAKHKGPTLAERGKDLVKSYADIRPSPSYTSNYSGNSSHSARAQAHAARKQLGKSNTTVKKERAASWDNVEGLRSALDVIENENTEPDLDATTNRSLYLDFGYMMRAVSQDMDDADGMIDEMSYLVEKMRVETPVVQGHMSYVS</sequence>
<dbReference type="EMBL" id="KQ241752">
    <property type="protein sequence ID" value="KNC84602.1"/>
    <property type="molecule type" value="Genomic_DNA"/>
</dbReference>
<name>A0A0L0G6I4_9EUKA</name>
<feature type="compositionally biased region" description="Low complexity" evidence="1">
    <location>
        <begin position="324"/>
        <end position="333"/>
    </location>
</feature>